<dbReference type="PROSITE" id="PS50011">
    <property type="entry name" value="PROTEIN_KINASE_DOM"/>
    <property type="match status" value="1"/>
</dbReference>
<organism evidence="5 6">
    <name type="scientific">Cystobacter fuscus (strain ATCC 25194 / DSM 2262 / NBRC 100088 / M29)</name>
    <dbReference type="NCBI Taxonomy" id="1242864"/>
    <lineage>
        <taxon>Bacteria</taxon>
        <taxon>Pseudomonadati</taxon>
        <taxon>Myxococcota</taxon>
        <taxon>Myxococcia</taxon>
        <taxon>Myxococcales</taxon>
        <taxon>Cystobacterineae</taxon>
        <taxon>Archangiaceae</taxon>
        <taxon>Cystobacter</taxon>
    </lineage>
</organism>
<dbReference type="SMART" id="SM00065">
    <property type="entry name" value="GAF"/>
    <property type="match status" value="1"/>
</dbReference>
<dbReference type="InterPro" id="IPR000719">
    <property type="entry name" value="Prot_kinase_dom"/>
</dbReference>
<evidence type="ECO:0000256" key="1">
    <source>
        <dbReference type="SAM" id="Coils"/>
    </source>
</evidence>
<dbReference type="eggNOG" id="COG0515">
    <property type="taxonomic scope" value="Bacteria"/>
</dbReference>
<gene>
    <name evidence="5" type="ORF">D187_008952</name>
</gene>
<evidence type="ECO:0000259" key="3">
    <source>
        <dbReference type="PROSITE" id="PS50011"/>
    </source>
</evidence>
<dbReference type="RefSeq" id="WP_002621673.1">
    <property type="nucleotide sequence ID" value="NZ_ANAH02000007.1"/>
</dbReference>
<dbReference type="Gene3D" id="3.30.450.40">
    <property type="match status" value="1"/>
</dbReference>
<dbReference type="eggNOG" id="COG4191">
    <property type="taxonomic scope" value="Bacteria"/>
</dbReference>
<dbReference type="PANTHER" id="PTHR43642:SF1">
    <property type="entry name" value="HYBRID SIGNAL TRANSDUCTION HISTIDINE KINASE G"/>
    <property type="match status" value="1"/>
</dbReference>
<evidence type="ECO:0000259" key="4">
    <source>
        <dbReference type="PROSITE" id="PS50109"/>
    </source>
</evidence>
<evidence type="ECO:0000313" key="5">
    <source>
        <dbReference type="EMBL" id="EPX62764.1"/>
    </source>
</evidence>
<dbReference type="Pfam" id="PF01590">
    <property type="entry name" value="GAF"/>
    <property type="match status" value="1"/>
</dbReference>
<protein>
    <submittedName>
        <fullName evidence="5">Uncharacterized protein</fullName>
    </submittedName>
</protein>
<dbReference type="InterPro" id="IPR003594">
    <property type="entry name" value="HATPase_dom"/>
</dbReference>
<feature type="domain" description="Histidine kinase" evidence="4">
    <location>
        <begin position="1584"/>
        <end position="1765"/>
    </location>
</feature>
<dbReference type="Gene3D" id="1.10.510.10">
    <property type="entry name" value="Transferase(Phosphotransferase) domain 1"/>
    <property type="match status" value="1"/>
</dbReference>
<dbReference type="SUPFAM" id="SSF56112">
    <property type="entry name" value="Protein kinase-like (PK-like)"/>
    <property type="match status" value="1"/>
</dbReference>
<evidence type="ECO:0000313" key="6">
    <source>
        <dbReference type="Proteomes" id="UP000011682"/>
    </source>
</evidence>
<accession>S9QNA4</accession>
<dbReference type="eggNOG" id="COG3899">
    <property type="taxonomic scope" value="Bacteria"/>
</dbReference>
<name>S9QNA4_CYSF2</name>
<dbReference type="Pfam" id="PF02518">
    <property type="entry name" value="HATPase_c"/>
    <property type="match status" value="1"/>
</dbReference>
<feature type="compositionally biased region" description="Low complexity" evidence="2">
    <location>
        <begin position="1777"/>
        <end position="1790"/>
    </location>
</feature>
<dbReference type="PROSITE" id="PS50109">
    <property type="entry name" value="HIS_KIN"/>
    <property type="match status" value="1"/>
</dbReference>
<keyword evidence="1" id="KW-0175">Coiled coil</keyword>
<dbReference type="InterPro" id="IPR005467">
    <property type="entry name" value="His_kinase_dom"/>
</dbReference>
<dbReference type="Gene3D" id="3.30.565.10">
    <property type="entry name" value="Histidine kinase-like ATPase, C-terminal domain"/>
    <property type="match status" value="1"/>
</dbReference>
<dbReference type="SUPFAM" id="SSF48452">
    <property type="entry name" value="TPR-like"/>
    <property type="match status" value="1"/>
</dbReference>
<proteinExistence type="predicted"/>
<dbReference type="Proteomes" id="UP000011682">
    <property type="component" value="Unassembled WGS sequence"/>
</dbReference>
<feature type="domain" description="Protein kinase" evidence="3">
    <location>
        <begin position="7"/>
        <end position="266"/>
    </location>
</feature>
<dbReference type="InterPro" id="IPR003018">
    <property type="entry name" value="GAF"/>
</dbReference>
<feature type="region of interest" description="Disordered" evidence="2">
    <location>
        <begin position="1746"/>
        <end position="1790"/>
    </location>
</feature>
<keyword evidence="6" id="KW-1185">Reference proteome</keyword>
<dbReference type="InterPro" id="IPR011009">
    <property type="entry name" value="Kinase-like_dom_sf"/>
</dbReference>
<dbReference type="Pfam" id="PF00069">
    <property type="entry name" value="Pkinase"/>
    <property type="match status" value="1"/>
</dbReference>
<dbReference type="InterPro" id="IPR053159">
    <property type="entry name" value="Hybrid_Histidine_Kinase"/>
</dbReference>
<dbReference type="CDD" id="cd14014">
    <property type="entry name" value="STKc_PknB_like"/>
    <property type="match status" value="1"/>
</dbReference>
<evidence type="ECO:0000256" key="2">
    <source>
        <dbReference type="SAM" id="MobiDB-lite"/>
    </source>
</evidence>
<dbReference type="SUPFAM" id="SSF55781">
    <property type="entry name" value="GAF domain-like"/>
    <property type="match status" value="1"/>
</dbReference>
<dbReference type="InterPro" id="IPR029016">
    <property type="entry name" value="GAF-like_dom_sf"/>
</dbReference>
<dbReference type="Pfam" id="PF13191">
    <property type="entry name" value="AAA_16"/>
    <property type="match status" value="1"/>
</dbReference>
<dbReference type="InterPro" id="IPR027417">
    <property type="entry name" value="P-loop_NTPase"/>
</dbReference>
<sequence length="1790" mass="198867">MVSIPGYTLIDKLKSTSTNLLFRAVRDADRLPVIVKMPMSATPGTRERDDYRREHAILRRLSEVRGVPQALGCEQSGGRPVLLMEEEGGCALSDIVGEPLGVERFLDLAISLASTLTEIHRHGVIHKDLKPSNIILLPSGETRIIDFGSATVQSVEHVEAAPATLIEGTLAYMSPEQTGRMNRSVDYRTDLYSLGITFYELLTGTLPFHGRDALEWFHAHMAQIPKAPHERVPAIPPILSAIVMKLLAKVAEERYQGADGLKADLLRCLQALGRGEELEPFPLGEYDIPTHFQMPQRLYGREAQVDTLLQSFERIARGGHPELVLLSGYSGIGKSAVVHELYRPVVQQRGLFLDGKFDQFQRDIPYATLAQAIRGLVRQLLAGTDAELEAWRGQLREAWEGSGQLLVDLVPQLELVAGKQPALPALSPSESQHRFDWVFQRFLGVLSTPEHPLVIFLDDLQWADVASLRLIQHLFTHPDTPPLLMIGAYRDNEVSPSHPLMLAREELRKGGAWVAELRLEPLSQEQLRQIITDALPGAGREEVIEPLSALVHRKTGGNPFFFLQLMRTLNQDGLLTRTPEGRWQWDEEGIRARAYSDNVVDFLVGRLRQLPEQTQHLLRLAACAGNTFPPRTLAIISDKPEDEVARQLEPALQEGLLMQAGQEQYRFLHDRIQQAAHALIPEAERKAIHLRIGRLLLASLPPEELRQKLFDVVNQLNAGAELLVLPEERHRVALLNAEAGRKAQASTAHSAAVTYFTVALSLLPDSWESEHALAFQLSLQQATSEFMSGNTNGARQLVEALRPRARTPAQLASVSVLLSDIHIATSETLRAVTCLLECLTALGMPMSLHPSREEVEAANEEVRTLLGERPIASLVELPLMTDPDIQVVMSVLAALFTPALFTDVNLLVLHLCRMVSLTLRHGNSEAVTNGYAWYGITMGDLFGRYREGYAFGELALALVERHGFSSSRARSLYSMELLSVWTQPLTLALEYIRNAFQLAVPAGDFQTACYCCNHIVTNRLAHGHDLEEIYQESIARLDFARKAGFQAVQQVIQHTQRYIQQLRGLSPSFDSLSGEDFDEEAFELGLSTTPHMSTMACWYWITKTQSRFMCGRYEEARQASARAEALIWSSVGHIQLVDFHLYSALALSACCEDAAPEARREYLEAMRRHQRQFEVWAENNPGSFRAAERLVSAELAYRLGQWDEAMHAYDAALHSARENGFLQNVALANELAARFWLERGVKSIALAYAREARETYRTWGAHGKVQHLEDQWPSLASAASTPNRDAFDTSSTQLDALSVVKAQQAISGEIVLEQLVSTLLRVAMENAGAQRGALLRPLGNKLRLVAISNVAEGGRVVLPEDNATHELPWSLLTYVKRAHEHVLIGDASRPHPYASDDYFERGRAKAVLCLPLLRQEELVGVLYLENSLTADAFTPARLRLLGHIASQAAISIENARLYADIHQAKAALRDANDELERRVDERTRELKDAQARLVEMARAAGMSEIASNVLHNVGNVLTSAVVNLETTRHAVGASRVVRVRQVATLFEEHRDTLVDFLTKDPRGSRLPDYVSALASELIKEQTNLQESLDAMNRHLEHIRAIVQVQQTYAKTPLLTEECDLAQLVDDTLRIQYTSLQRHGVTLTREFALLPRVHIDKHKVMQILVNLVANAKYAMDAMPEQQRNLRVRLTADNGWARIQVTDSGVGLAPDVQGKLFTHGFTTRKDGHGFGLHSSALAAKMLGGRLTLESEGPGKGATATLEIPLTPEPREAPPETSQGAPSGAPPSSANER</sequence>
<dbReference type="EMBL" id="ANAH02000007">
    <property type="protein sequence ID" value="EPX62764.1"/>
    <property type="molecule type" value="Genomic_DNA"/>
</dbReference>
<dbReference type="InterPro" id="IPR041664">
    <property type="entry name" value="AAA_16"/>
</dbReference>
<dbReference type="SUPFAM" id="SSF52540">
    <property type="entry name" value="P-loop containing nucleoside triphosphate hydrolases"/>
    <property type="match status" value="1"/>
</dbReference>
<dbReference type="InterPro" id="IPR008271">
    <property type="entry name" value="Ser/Thr_kinase_AS"/>
</dbReference>
<dbReference type="OrthoDB" id="5521237at2"/>
<dbReference type="SMART" id="SM00387">
    <property type="entry name" value="HATPase_c"/>
    <property type="match status" value="1"/>
</dbReference>
<dbReference type="GO" id="GO:0005524">
    <property type="term" value="F:ATP binding"/>
    <property type="evidence" value="ECO:0007669"/>
    <property type="project" value="InterPro"/>
</dbReference>
<dbReference type="PANTHER" id="PTHR43642">
    <property type="entry name" value="HYBRID SIGNAL TRANSDUCTION HISTIDINE KINASE G"/>
    <property type="match status" value="1"/>
</dbReference>
<reference evidence="5" key="1">
    <citation type="submission" date="2013-05" db="EMBL/GenBank/DDBJ databases">
        <title>Genome assembly of Cystobacter fuscus DSM 2262.</title>
        <authorList>
            <person name="Sharma G."/>
            <person name="Khatri I."/>
            <person name="Kaur C."/>
            <person name="Mayilraj S."/>
            <person name="Subramanian S."/>
        </authorList>
    </citation>
    <scope>NUCLEOTIDE SEQUENCE [LARGE SCALE GENOMIC DNA]</scope>
    <source>
        <strain evidence="5">DSM 2262</strain>
    </source>
</reference>
<feature type="coiled-coil region" evidence="1">
    <location>
        <begin position="1454"/>
        <end position="1499"/>
    </location>
</feature>
<comment type="caution">
    <text evidence="5">The sequence shown here is derived from an EMBL/GenBank/DDBJ whole genome shotgun (WGS) entry which is preliminary data.</text>
</comment>
<dbReference type="GO" id="GO:0004672">
    <property type="term" value="F:protein kinase activity"/>
    <property type="evidence" value="ECO:0007669"/>
    <property type="project" value="InterPro"/>
</dbReference>
<dbReference type="Gene3D" id="3.40.50.300">
    <property type="entry name" value="P-loop containing nucleotide triphosphate hydrolases"/>
    <property type="match status" value="1"/>
</dbReference>
<dbReference type="SUPFAM" id="SSF55874">
    <property type="entry name" value="ATPase domain of HSP90 chaperone/DNA topoisomerase II/histidine kinase"/>
    <property type="match status" value="1"/>
</dbReference>
<dbReference type="InterPro" id="IPR011990">
    <property type="entry name" value="TPR-like_helical_dom_sf"/>
</dbReference>
<dbReference type="SMART" id="SM00220">
    <property type="entry name" value="S_TKc"/>
    <property type="match status" value="1"/>
</dbReference>
<dbReference type="Gene3D" id="1.10.287.130">
    <property type="match status" value="1"/>
</dbReference>
<dbReference type="InterPro" id="IPR036890">
    <property type="entry name" value="HATPase_C_sf"/>
</dbReference>
<dbReference type="PROSITE" id="PS00108">
    <property type="entry name" value="PROTEIN_KINASE_ST"/>
    <property type="match status" value="1"/>
</dbReference>